<evidence type="ECO:0000313" key="2">
    <source>
        <dbReference type="Proteomes" id="UP000828390"/>
    </source>
</evidence>
<dbReference type="EMBL" id="JAIWYP010000002">
    <property type="protein sequence ID" value="KAH3861305.1"/>
    <property type="molecule type" value="Genomic_DNA"/>
</dbReference>
<dbReference type="AlphaFoldDB" id="A0A9D4LM39"/>
<reference evidence="1" key="2">
    <citation type="submission" date="2020-11" db="EMBL/GenBank/DDBJ databases">
        <authorList>
            <person name="McCartney M.A."/>
            <person name="Auch B."/>
            <person name="Kono T."/>
            <person name="Mallez S."/>
            <person name="Becker A."/>
            <person name="Gohl D.M."/>
            <person name="Silverstein K.A.T."/>
            <person name="Koren S."/>
            <person name="Bechman K.B."/>
            <person name="Herman A."/>
            <person name="Abrahante J.E."/>
            <person name="Garbe J."/>
        </authorList>
    </citation>
    <scope>NUCLEOTIDE SEQUENCE</scope>
    <source>
        <strain evidence="1">Duluth1</strain>
        <tissue evidence="1">Whole animal</tissue>
    </source>
</reference>
<evidence type="ECO:0000313" key="1">
    <source>
        <dbReference type="EMBL" id="KAH3861305.1"/>
    </source>
</evidence>
<accession>A0A9D4LM39</accession>
<dbReference type="Proteomes" id="UP000828390">
    <property type="component" value="Unassembled WGS sequence"/>
</dbReference>
<keyword evidence="2" id="KW-1185">Reference proteome</keyword>
<name>A0A9D4LM39_DREPO</name>
<comment type="caution">
    <text evidence="1">The sequence shown here is derived from an EMBL/GenBank/DDBJ whole genome shotgun (WGS) entry which is preliminary data.</text>
</comment>
<gene>
    <name evidence="1" type="ORF">DPMN_024232</name>
</gene>
<proteinExistence type="predicted"/>
<reference evidence="1" key="1">
    <citation type="journal article" date="2019" name="bioRxiv">
        <title>The Genome of the Zebra Mussel, Dreissena polymorpha: A Resource for Invasive Species Research.</title>
        <authorList>
            <person name="McCartney M.A."/>
            <person name="Auch B."/>
            <person name="Kono T."/>
            <person name="Mallez S."/>
            <person name="Zhang Y."/>
            <person name="Obille A."/>
            <person name="Becker A."/>
            <person name="Abrahante J.E."/>
            <person name="Garbe J."/>
            <person name="Badalamenti J.P."/>
            <person name="Herman A."/>
            <person name="Mangelson H."/>
            <person name="Liachko I."/>
            <person name="Sullivan S."/>
            <person name="Sone E.D."/>
            <person name="Koren S."/>
            <person name="Silverstein K.A.T."/>
            <person name="Beckman K.B."/>
            <person name="Gohl D.M."/>
        </authorList>
    </citation>
    <scope>NUCLEOTIDE SEQUENCE</scope>
    <source>
        <strain evidence="1">Duluth1</strain>
        <tissue evidence="1">Whole animal</tissue>
    </source>
</reference>
<sequence>MNLQRHDILIFMLQNQQHQLKQAHYIIANRSRRRMRVVWNICVRDRIARRPQLRLCVCLMVEENFMKMLPAMYDELRRDISPYQGDLQLECNPCNRTLLLP</sequence>
<organism evidence="1 2">
    <name type="scientific">Dreissena polymorpha</name>
    <name type="common">Zebra mussel</name>
    <name type="synonym">Mytilus polymorpha</name>
    <dbReference type="NCBI Taxonomy" id="45954"/>
    <lineage>
        <taxon>Eukaryota</taxon>
        <taxon>Metazoa</taxon>
        <taxon>Spiralia</taxon>
        <taxon>Lophotrochozoa</taxon>
        <taxon>Mollusca</taxon>
        <taxon>Bivalvia</taxon>
        <taxon>Autobranchia</taxon>
        <taxon>Heteroconchia</taxon>
        <taxon>Euheterodonta</taxon>
        <taxon>Imparidentia</taxon>
        <taxon>Neoheterodontei</taxon>
        <taxon>Myida</taxon>
        <taxon>Dreissenoidea</taxon>
        <taxon>Dreissenidae</taxon>
        <taxon>Dreissena</taxon>
    </lineage>
</organism>
<protein>
    <submittedName>
        <fullName evidence="1">Uncharacterized protein</fullName>
    </submittedName>
</protein>